<evidence type="ECO:0000313" key="1">
    <source>
        <dbReference type="EMBL" id="WEK35055.1"/>
    </source>
</evidence>
<accession>A0AAJ5WVB0</accession>
<protein>
    <submittedName>
        <fullName evidence="1">Uncharacterized protein</fullName>
    </submittedName>
</protein>
<sequence>MPRDLRYKAVKRMVEEGDITLFKQMFDVVPKSIVAADMGKQNIRFSDLINHVERFRLQELFMLAKFFDLKEETMFQLAYNQYLAQKSKKK</sequence>
<proteinExistence type="predicted"/>
<name>A0AAJ5WVB0_9BACT</name>
<evidence type="ECO:0000313" key="2">
    <source>
        <dbReference type="Proteomes" id="UP001220610"/>
    </source>
</evidence>
<gene>
    <name evidence="1" type="ORF">P0Y53_21410</name>
</gene>
<reference evidence="1" key="1">
    <citation type="submission" date="2023-03" db="EMBL/GenBank/DDBJ databases">
        <title>Andean soil-derived lignocellulolytic bacterial consortium as a source of novel taxa and putative plastic-active enzymes.</title>
        <authorList>
            <person name="Diaz-Garcia L."/>
            <person name="Chuvochina M."/>
            <person name="Feuerriegel G."/>
            <person name="Bunk B."/>
            <person name="Sproer C."/>
            <person name="Streit W.R."/>
            <person name="Rodriguez L.M."/>
            <person name="Overmann J."/>
            <person name="Jimenez D.J."/>
        </authorList>
    </citation>
    <scope>NUCLEOTIDE SEQUENCE</scope>
    <source>
        <strain evidence="1">MAG 7</strain>
    </source>
</reference>
<organism evidence="1 2">
    <name type="scientific">Candidatus Pseudobacter hemicellulosilyticus</name>
    <dbReference type="NCBI Taxonomy" id="3121375"/>
    <lineage>
        <taxon>Bacteria</taxon>
        <taxon>Pseudomonadati</taxon>
        <taxon>Bacteroidota</taxon>
        <taxon>Chitinophagia</taxon>
        <taxon>Chitinophagales</taxon>
        <taxon>Chitinophagaceae</taxon>
        <taxon>Pseudobacter</taxon>
    </lineage>
</organism>
<dbReference type="AlphaFoldDB" id="A0AAJ5WVB0"/>
<dbReference type="Proteomes" id="UP001220610">
    <property type="component" value="Chromosome"/>
</dbReference>
<dbReference type="EMBL" id="CP119311">
    <property type="protein sequence ID" value="WEK35055.1"/>
    <property type="molecule type" value="Genomic_DNA"/>
</dbReference>